<sequence length="174" mass="19612">MGRPLGHQYSGKDDFALLMVASGLSATLIAKRPQTANEETTSENDQTKIQLSLQYAKRAVVTASRRKPLFAAIVHNQGAFYILQSENPDSVNHEAIDWRKRCFFQGAGCMYLNTVIKIWTGNAGHVTAFHEALLIAKTGLLEVFRKCTRRMLENLKRLMCSCYAQYLNPLRSKD</sequence>
<evidence type="ECO:0000313" key="1">
    <source>
        <dbReference type="EMBL" id="KAA8498818.1"/>
    </source>
</evidence>
<accession>A0A5J4Z6G9</accession>
<dbReference type="AlphaFoldDB" id="A0A5J4Z6G9"/>
<dbReference type="EMBL" id="VRMN01000001">
    <property type="protein sequence ID" value="KAA8498818.1"/>
    <property type="molecule type" value="Genomic_DNA"/>
</dbReference>
<name>A0A5J4Z6G9_PORPP</name>
<keyword evidence="2" id="KW-1185">Reference proteome</keyword>
<proteinExistence type="predicted"/>
<reference evidence="2" key="1">
    <citation type="journal article" date="2019" name="Nat. Commun.">
        <title>Expansion of phycobilisome linker gene families in mesophilic red algae.</title>
        <authorList>
            <person name="Lee J."/>
            <person name="Kim D."/>
            <person name="Bhattacharya D."/>
            <person name="Yoon H.S."/>
        </authorList>
    </citation>
    <scope>NUCLEOTIDE SEQUENCE [LARGE SCALE GENOMIC DNA]</scope>
    <source>
        <strain evidence="2">CCMP 1328</strain>
    </source>
</reference>
<evidence type="ECO:0000313" key="2">
    <source>
        <dbReference type="Proteomes" id="UP000324585"/>
    </source>
</evidence>
<comment type="caution">
    <text evidence="1">The sequence shown here is derived from an EMBL/GenBank/DDBJ whole genome shotgun (WGS) entry which is preliminary data.</text>
</comment>
<protein>
    <submittedName>
        <fullName evidence="1">Uncharacterized protein</fullName>
    </submittedName>
</protein>
<organism evidence="1 2">
    <name type="scientific">Porphyridium purpureum</name>
    <name type="common">Red alga</name>
    <name type="synonym">Porphyridium cruentum</name>
    <dbReference type="NCBI Taxonomy" id="35688"/>
    <lineage>
        <taxon>Eukaryota</taxon>
        <taxon>Rhodophyta</taxon>
        <taxon>Bangiophyceae</taxon>
        <taxon>Porphyridiales</taxon>
        <taxon>Porphyridiaceae</taxon>
        <taxon>Porphyridium</taxon>
    </lineage>
</organism>
<gene>
    <name evidence="1" type="ORF">FVE85_6403</name>
</gene>
<dbReference type="Proteomes" id="UP000324585">
    <property type="component" value="Unassembled WGS sequence"/>
</dbReference>